<comment type="similarity">
    <text evidence="9">Belongs to the FtsQ/DivIB family. FtsQ subfamily.</text>
</comment>
<evidence type="ECO:0000256" key="2">
    <source>
        <dbReference type="ARBA" id="ARBA00022475"/>
    </source>
</evidence>
<dbReference type="PANTHER" id="PTHR35851:SF1">
    <property type="entry name" value="CELL DIVISION PROTEIN FTSQ"/>
    <property type="match status" value="1"/>
</dbReference>
<accession>A0A849I0K3</accession>
<keyword evidence="3 9" id="KW-0997">Cell inner membrane</keyword>
<dbReference type="Proteomes" id="UP000564885">
    <property type="component" value="Unassembled WGS sequence"/>
</dbReference>
<feature type="transmembrane region" description="Helical" evidence="9">
    <location>
        <begin position="68"/>
        <end position="88"/>
    </location>
</feature>
<keyword evidence="7 9" id="KW-0472">Membrane</keyword>
<sequence>MDGGGRVLEPLTAGYPGLAAGRPAPRPGQSRFKRVPVFLPRLPVLRRKRRSFVAVPLARRIPRLTGTVLILAFFGATGFYGLVLGGQYDALRAQYGEPRDILARIVGFGLEKVTISGIAQLSEREVLTIGGINPRLSLPFLSAAEIRERLERTPLVKSAVVRKLYPNELAITLVEREPYALWQMNGELFVISADGTVIDRMRDPRFASLPLVVGDQANKRAASYVALLEAAGPLRSQIRAGMLVSGRRWTLKMENGVDVKLPEDDAPAAIARLARLAREQHILDKDVLALDFRLADRVVARLTEEAAAARAELVKKRPQRGTKGAEI</sequence>
<dbReference type="InterPro" id="IPR005548">
    <property type="entry name" value="Cell_div_FtsQ/DivIB_C"/>
</dbReference>
<dbReference type="GO" id="GO:0090529">
    <property type="term" value="P:cell septum assembly"/>
    <property type="evidence" value="ECO:0007669"/>
    <property type="project" value="InterPro"/>
</dbReference>
<keyword evidence="12" id="KW-1185">Reference proteome</keyword>
<evidence type="ECO:0000256" key="6">
    <source>
        <dbReference type="ARBA" id="ARBA00022989"/>
    </source>
</evidence>
<gene>
    <name evidence="9" type="primary">ftsQ</name>
    <name evidence="11" type="ORF">HJG44_00350</name>
</gene>
<keyword evidence="6 9" id="KW-1133">Transmembrane helix</keyword>
<comment type="subcellular location">
    <subcellularLocation>
        <location evidence="9">Cell inner membrane</location>
        <topology evidence="9">Single-pass type II membrane protein</topology>
    </subcellularLocation>
    <subcellularLocation>
        <location evidence="1">Membrane</location>
    </subcellularLocation>
    <text evidence="9">Localizes to the division septum.</text>
</comment>
<evidence type="ECO:0000256" key="1">
    <source>
        <dbReference type="ARBA" id="ARBA00004370"/>
    </source>
</evidence>
<evidence type="ECO:0000256" key="7">
    <source>
        <dbReference type="ARBA" id="ARBA00023136"/>
    </source>
</evidence>
<evidence type="ECO:0000256" key="4">
    <source>
        <dbReference type="ARBA" id="ARBA00022618"/>
    </source>
</evidence>
<keyword evidence="8 9" id="KW-0131">Cell cycle</keyword>
<dbReference type="GO" id="GO:0032153">
    <property type="term" value="C:cell division site"/>
    <property type="evidence" value="ECO:0007669"/>
    <property type="project" value="UniProtKB-UniRule"/>
</dbReference>
<dbReference type="Gene3D" id="3.40.50.11690">
    <property type="entry name" value="Cell division protein FtsQ/DivIB"/>
    <property type="match status" value="1"/>
</dbReference>
<reference evidence="11 12" key="1">
    <citation type="submission" date="2020-04" db="EMBL/GenBank/DDBJ databases">
        <title>Enterovirga sp. isolate from soil.</title>
        <authorList>
            <person name="Chea S."/>
            <person name="Kim D.-U."/>
        </authorList>
    </citation>
    <scope>NUCLEOTIDE SEQUENCE [LARGE SCALE GENOMIC DNA]</scope>
    <source>
        <strain evidence="11 12">DB1703</strain>
    </source>
</reference>
<evidence type="ECO:0000256" key="8">
    <source>
        <dbReference type="ARBA" id="ARBA00023306"/>
    </source>
</evidence>
<dbReference type="InterPro" id="IPR045335">
    <property type="entry name" value="FtsQ_C_sf"/>
</dbReference>
<protein>
    <recommendedName>
        <fullName evidence="9">Cell division protein FtsQ</fullName>
    </recommendedName>
</protein>
<proteinExistence type="inferred from homology"/>
<dbReference type="AlphaFoldDB" id="A0A849I0K3"/>
<keyword evidence="2 9" id="KW-1003">Cell membrane</keyword>
<evidence type="ECO:0000259" key="10">
    <source>
        <dbReference type="PROSITE" id="PS51779"/>
    </source>
</evidence>
<dbReference type="GO" id="GO:0005886">
    <property type="term" value="C:plasma membrane"/>
    <property type="evidence" value="ECO:0007669"/>
    <property type="project" value="UniProtKB-SubCell"/>
</dbReference>
<dbReference type="InterPro" id="IPR034746">
    <property type="entry name" value="POTRA"/>
</dbReference>
<comment type="function">
    <text evidence="9">Essential cell division protein.</text>
</comment>
<dbReference type="PANTHER" id="PTHR35851">
    <property type="entry name" value="CELL DIVISION PROTEIN FTSQ"/>
    <property type="match status" value="1"/>
</dbReference>
<evidence type="ECO:0000313" key="12">
    <source>
        <dbReference type="Proteomes" id="UP000564885"/>
    </source>
</evidence>
<comment type="caution">
    <text evidence="11">The sequence shown here is derived from an EMBL/GenBank/DDBJ whole genome shotgun (WGS) entry which is preliminary data.</text>
</comment>
<feature type="domain" description="POTRA" evidence="10">
    <location>
        <begin position="108"/>
        <end position="176"/>
    </location>
</feature>
<name>A0A849I0K3_9HYPH</name>
<evidence type="ECO:0000256" key="9">
    <source>
        <dbReference type="HAMAP-Rule" id="MF_00911"/>
    </source>
</evidence>
<dbReference type="HAMAP" id="MF_00911">
    <property type="entry name" value="FtsQ_subfam"/>
    <property type="match status" value="1"/>
</dbReference>
<evidence type="ECO:0000313" key="11">
    <source>
        <dbReference type="EMBL" id="NNM70848.1"/>
    </source>
</evidence>
<keyword evidence="4 9" id="KW-0132">Cell division</keyword>
<dbReference type="InterPro" id="IPR013685">
    <property type="entry name" value="POTRA_FtsQ_type"/>
</dbReference>
<dbReference type="Gene3D" id="3.10.20.310">
    <property type="entry name" value="membrane protein fhac"/>
    <property type="match status" value="1"/>
</dbReference>
<dbReference type="Pfam" id="PF03799">
    <property type="entry name" value="FtsQ_DivIB_C"/>
    <property type="match status" value="1"/>
</dbReference>
<evidence type="ECO:0000256" key="5">
    <source>
        <dbReference type="ARBA" id="ARBA00022692"/>
    </source>
</evidence>
<organism evidence="11 12">
    <name type="scientific">Enterovirga aerilata</name>
    <dbReference type="NCBI Taxonomy" id="2730920"/>
    <lineage>
        <taxon>Bacteria</taxon>
        <taxon>Pseudomonadati</taxon>
        <taxon>Pseudomonadota</taxon>
        <taxon>Alphaproteobacteria</taxon>
        <taxon>Hyphomicrobiales</taxon>
        <taxon>Methylobacteriaceae</taxon>
        <taxon>Enterovirga</taxon>
    </lineage>
</organism>
<keyword evidence="5 9" id="KW-0812">Transmembrane</keyword>
<dbReference type="EMBL" id="JABEPP010000001">
    <property type="protein sequence ID" value="NNM70848.1"/>
    <property type="molecule type" value="Genomic_DNA"/>
</dbReference>
<evidence type="ECO:0000256" key="3">
    <source>
        <dbReference type="ARBA" id="ARBA00022519"/>
    </source>
</evidence>
<dbReference type="InterPro" id="IPR026579">
    <property type="entry name" value="FtsQ"/>
</dbReference>
<dbReference type="Pfam" id="PF08478">
    <property type="entry name" value="POTRA_1"/>
    <property type="match status" value="1"/>
</dbReference>
<dbReference type="PROSITE" id="PS51779">
    <property type="entry name" value="POTRA"/>
    <property type="match status" value="1"/>
</dbReference>
<dbReference type="RefSeq" id="WP_171216379.1">
    <property type="nucleotide sequence ID" value="NZ_JABEPP010000001.1"/>
</dbReference>
<dbReference type="GO" id="GO:0043093">
    <property type="term" value="P:FtsZ-dependent cytokinesis"/>
    <property type="evidence" value="ECO:0007669"/>
    <property type="project" value="UniProtKB-UniRule"/>
</dbReference>